<dbReference type="GO" id="GO:0046872">
    <property type="term" value="F:metal ion binding"/>
    <property type="evidence" value="ECO:0007669"/>
    <property type="project" value="UniProtKB-KW"/>
</dbReference>
<keyword evidence="1" id="KW-0479">Metal-binding</keyword>
<accession>A0A4R4ZCK8</accession>
<dbReference type="SFLD" id="SFLDS00005">
    <property type="entry name" value="Isoprenoid_Synthase_Type_I"/>
    <property type="match status" value="1"/>
</dbReference>
<dbReference type="Proteomes" id="UP000295302">
    <property type="component" value="Unassembled WGS sequence"/>
</dbReference>
<dbReference type="SUPFAM" id="SSF48576">
    <property type="entry name" value="Terpenoid synthases"/>
    <property type="match status" value="1"/>
</dbReference>
<dbReference type="PROSITE" id="PS00444">
    <property type="entry name" value="POLYPRENYL_SYNTHASE_2"/>
    <property type="match status" value="1"/>
</dbReference>
<evidence type="ECO:0000256" key="1">
    <source>
        <dbReference type="ARBA" id="ARBA00022723"/>
    </source>
</evidence>
<evidence type="ECO:0000313" key="5">
    <source>
        <dbReference type="Proteomes" id="UP000295302"/>
    </source>
</evidence>
<name>A0A4R4ZCK8_9ACTN</name>
<dbReference type="SUPFAM" id="SSF159245">
    <property type="entry name" value="AttH-like"/>
    <property type="match status" value="1"/>
</dbReference>
<feature type="region of interest" description="Disordered" evidence="3">
    <location>
        <begin position="12"/>
        <end position="34"/>
    </location>
</feature>
<dbReference type="InterPro" id="IPR033749">
    <property type="entry name" value="Polyprenyl_synt_CS"/>
</dbReference>
<dbReference type="InterPro" id="IPR023374">
    <property type="entry name" value="AttH-like_dom_sf"/>
</dbReference>
<dbReference type="PANTHER" id="PTHR12001">
    <property type="entry name" value="GERANYLGERANYL PYROPHOSPHATE SYNTHASE"/>
    <property type="match status" value="1"/>
</dbReference>
<dbReference type="AlphaFoldDB" id="A0A4R4ZCK8"/>
<organism evidence="4 5">
    <name type="scientific">Nonomuraea terrae</name>
    <dbReference type="NCBI Taxonomy" id="2530383"/>
    <lineage>
        <taxon>Bacteria</taxon>
        <taxon>Bacillati</taxon>
        <taxon>Actinomycetota</taxon>
        <taxon>Actinomycetes</taxon>
        <taxon>Streptosporangiales</taxon>
        <taxon>Streptosporangiaceae</taxon>
        <taxon>Nonomuraea</taxon>
    </lineage>
</organism>
<dbReference type="Gene3D" id="1.10.600.10">
    <property type="entry name" value="Farnesyl Diphosphate Synthase"/>
    <property type="match status" value="1"/>
</dbReference>
<dbReference type="PANTHER" id="PTHR12001:SF44">
    <property type="entry name" value="GERANYLGERANYL PYROPHOSPHATE SYNTHASE"/>
    <property type="match status" value="1"/>
</dbReference>
<dbReference type="GO" id="GO:0004659">
    <property type="term" value="F:prenyltransferase activity"/>
    <property type="evidence" value="ECO:0007669"/>
    <property type="project" value="InterPro"/>
</dbReference>
<keyword evidence="2" id="KW-0460">Magnesium</keyword>
<dbReference type="EMBL" id="SMKQ01000010">
    <property type="protein sequence ID" value="TDD54062.1"/>
    <property type="molecule type" value="Genomic_DNA"/>
</dbReference>
<reference evidence="4 5" key="1">
    <citation type="submission" date="2019-03" db="EMBL/GenBank/DDBJ databases">
        <title>Draft genome sequences of novel Actinobacteria.</title>
        <authorList>
            <person name="Sahin N."/>
            <person name="Ay H."/>
            <person name="Saygin H."/>
        </authorList>
    </citation>
    <scope>NUCLEOTIDE SEQUENCE [LARGE SCALE GENOMIC DNA]</scope>
    <source>
        <strain evidence="4 5">CH32</strain>
    </source>
</reference>
<gene>
    <name evidence="4" type="ORF">E1286_06015</name>
</gene>
<dbReference type="GO" id="GO:0008299">
    <property type="term" value="P:isoprenoid biosynthetic process"/>
    <property type="evidence" value="ECO:0007669"/>
    <property type="project" value="InterPro"/>
</dbReference>
<dbReference type="InterPro" id="IPR008949">
    <property type="entry name" value="Isoprenoid_synthase_dom_sf"/>
</dbReference>
<dbReference type="Gene3D" id="2.40.370.10">
    <property type="entry name" value="AttH-like domain"/>
    <property type="match status" value="1"/>
</dbReference>
<dbReference type="PROSITE" id="PS00723">
    <property type="entry name" value="POLYPRENYL_SYNTHASE_1"/>
    <property type="match status" value="1"/>
</dbReference>
<dbReference type="Pfam" id="PF00348">
    <property type="entry name" value="polyprenyl_synt"/>
    <property type="match status" value="1"/>
</dbReference>
<protein>
    <submittedName>
        <fullName evidence="4">Polyprenyl synthetase</fullName>
    </submittedName>
</protein>
<sequence length="718" mass="77535">MTIRDHPIAYRRRQGAAAVTPEPTTEVESGPVEVDRGHEEWRIAACLRDERGEEHRVMLTFLAHRAAHACCWSVSVPGRAAYRARTWSDGGAVELVRLDAATGWDPHVGEAIREACSGRRPIAPDLPLPGRAAVAADRLELDFGGVAELSAPAEGGHHVVVRGDDETWELRLRALKPAVRGAGPDVELVPRLAAEATWRRPGQASVPMTGLALYQRAADAADDRRTWIALHLDNGWDVVAARTPRRPASVVLVAPDGSRHEAPAHLEPGERWTSARTLNAYPTVWRIEAPGLSLRVAACFPEQERQTVFRLGAVLEAAASAEGELHGEPVRGDGRLEVLPVNRITDFEDHMERLRELTHAEVVRLYPDAPDPAAITALAGLAPASGWPVEVVTEPLHRALVAPVRHLADAMGKGWRSYAAVAAMEMQGVSSEPYRALLALAELMHTASLMVDDVEDNAPVRRGRPAVHLVFGQATAINTGTHAYLVFDQVVRHLLPDDPDRRLRLYQAYLDGMRRNHAGQALDILGHHDAMDAAVATGDAATVLERVRTTHRLKTGGMVRGVGEFGAILAGAEGELLERISAYFEAVGLAYQITDDVADLRAVLAVPGDPGSRVARLPGEDIREGKVTYPLALAVARLPRPRLREIWGIVRAGNADPAAAVAVAGALDGCGAVAAALEDARRAVDEAWAPLQALLPGNHHTVMIRALGLYAARRHLDE</sequence>
<evidence type="ECO:0000256" key="2">
    <source>
        <dbReference type="ARBA" id="ARBA00022842"/>
    </source>
</evidence>
<dbReference type="Pfam" id="PF17186">
    <property type="entry name" value="Lipocalin_9"/>
    <property type="match status" value="1"/>
</dbReference>
<evidence type="ECO:0000256" key="3">
    <source>
        <dbReference type="SAM" id="MobiDB-lite"/>
    </source>
</evidence>
<keyword evidence="5" id="KW-1185">Reference proteome</keyword>
<dbReference type="InterPro" id="IPR000092">
    <property type="entry name" value="Polyprenyl_synt"/>
</dbReference>
<comment type="caution">
    <text evidence="4">The sequence shown here is derived from an EMBL/GenBank/DDBJ whole genome shotgun (WGS) entry which is preliminary data.</text>
</comment>
<evidence type="ECO:0000313" key="4">
    <source>
        <dbReference type="EMBL" id="TDD54062.1"/>
    </source>
</evidence>
<proteinExistence type="predicted"/>
<dbReference type="OrthoDB" id="9805316at2"/>